<dbReference type="SUPFAM" id="SSF56176">
    <property type="entry name" value="FAD-binding/transporter-associated domain-like"/>
    <property type="match status" value="1"/>
</dbReference>
<dbReference type="Gene3D" id="3.30.465.10">
    <property type="match status" value="1"/>
</dbReference>
<dbReference type="InterPro" id="IPR050416">
    <property type="entry name" value="FAD-linked_Oxidoreductase"/>
</dbReference>
<dbReference type="InterPro" id="IPR036318">
    <property type="entry name" value="FAD-bd_PCMH-like_sf"/>
</dbReference>
<evidence type="ECO:0000256" key="1">
    <source>
        <dbReference type="ARBA" id="ARBA00005466"/>
    </source>
</evidence>
<keyword evidence="7" id="KW-1185">Reference proteome</keyword>
<dbReference type="Proteomes" id="UP000078576">
    <property type="component" value="Unassembled WGS sequence"/>
</dbReference>
<accession>A0A194V1F9</accession>
<dbReference type="InterPro" id="IPR016166">
    <property type="entry name" value="FAD-bd_PCMH"/>
</dbReference>
<name>A0A194V1F9_CYTMA</name>
<dbReference type="AlphaFoldDB" id="A0A194V1F9"/>
<dbReference type="EMBL" id="KN714704">
    <property type="protein sequence ID" value="KUI57762.1"/>
    <property type="molecule type" value="Genomic_DNA"/>
</dbReference>
<feature type="domain" description="FAD-binding PCMH-type" evidence="5">
    <location>
        <begin position="55"/>
        <end position="213"/>
    </location>
</feature>
<dbReference type="PROSITE" id="PS51387">
    <property type="entry name" value="FAD_PCMH"/>
    <property type="match status" value="1"/>
</dbReference>
<dbReference type="STRING" id="694573.A0A194V1F9"/>
<evidence type="ECO:0000313" key="6">
    <source>
        <dbReference type="EMBL" id="KUI57762.1"/>
    </source>
</evidence>
<dbReference type="Pfam" id="PF01565">
    <property type="entry name" value="FAD_binding_4"/>
    <property type="match status" value="1"/>
</dbReference>
<keyword evidence="2" id="KW-0285">Flavoprotein</keyword>
<reference evidence="7" key="1">
    <citation type="submission" date="2014-12" db="EMBL/GenBank/DDBJ databases">
        <title>Genome Sequence of Valsa Canker Pathogens Uncovers a Specific Adaption of Colonization on Woody Bark.</title>
        <authorList>
            <person name="Yin Z."/>
            <person name="Liu H."/>
            <person name="Gao X."/>
            <person name="Li Z."/>
            <person name="Song N."/>
            <person name="Ke X."/>
            <person name="Dai Q."/>
            <person name="Wu Y."/>
            <person name="Sun Y."/>
            <person name="Xu J.-R."/>
            <person name="Kang Z.K."/>
            <person name="Wang L."/>
            <person name="Huang L."/>
        </authorList>
    </citation>
    <scope>NUCLEOTIDE SEQUENCE [LARGE SCALE GENOMIC DNA]</scope>
    <source>
        <strain evidence="7">SXYL134</strain>
    </source>
</reference>
<dbReference type="GO" id="GO:0016491">
    <property type="term" value="F:oxidoreductase activity"/>
    <property type="evidence" value="ECO:0007669"/>
    <property type="project" value="UniProtKB-KW"/>
</dbReference>
<keyword evidence="3" id="KW-0274">FAD</keyword>
<gene>
    <name evidence="6" type="ORF">VP1G_05067</name>
</gene>
<dbReference type="PANTHER" id="PTHR42973:SF53">
    <property type="entry name" value="FAD-BINDING PCMH-TYPE DOMAIN-CONTAINING PROTEIN-RELATED"/>
    <property type="match status" value="1"/>
</dbReference>
<comment type="similarity">
    <text evidence="1">Belongs to the oxygen-dependent FAD-linked oxidoreductase family.</text>
</comment>
<evidence type="ECO:0000259" key="5">
    <source>
        <dbReference type="PROSITE" id="PS51387"/>
    </source>
</evidence>
<sequence>MSCMATSKAPVSELPAAAKSAISGLRGAGLNAVLYPRGSEPYEARITSYWSLSPQLRRPWAIVQPQTSEEVSTVLKVLVGVPDCCFAIRSGGHLSWPGANSIESGVTIDMGLMNKTTYNPDTNVASLEPGGRWTDVYAAVEKEGVMVAGGREGLVGVAGFLLGGGVINYEVVLADGSIVDANEKTNQDLFRVLKGGGNNFGIVTRFDMIAFPAHDVWDGSIIHNISETDAVIDALVKFTNTLDVARNPEAHYLTIWTHSPEMEDISIASNLTHLDGVPNHDSLKDILAIPGQRTLRKRSMATKVVESLTPSNKYDIWLTINFRNDAHIARKCIDVLLDLVDHIKTEHISDNNFVAFSVLQPLPRSFARHSAARGGNMLGIDHIQDNAIILMTAIEVETWELAQAIFPKFKAGIDEIEAYAASLGGAIEFLYGNYCDGSQDPIATYGEKNIKKMREAAKKYDPTGVFQTRMPGGFKIKRND</sequence>
<evidence type="ECO:0000256" key="3">
    <source>
        <dbReference type="ARBA" id="ARBA00022827"/>
    </source>
</evidence>
<dbReference type="OrthoDB" id="2151789at2759"/>
<evidence type="ECO:0000313" key="7">
    <source>
        <dbReference type="Proteomes" id="UP000078576"/>
    </source>
</evidence>
<proteinExistence type="inferred from homology"/>
<dbReference type="InterPro" id="IPR016169">
    <property type="entry name" value="FAD-bd_PCMH_sub2"/>
</dbReference>
<protein>
    <submittedName>
        <fullName evidence="6">Bifunctional solanapyrone synthase</fullName>
    </submittedName>
</protein>
<evidence type="ECO:0000256" key="2">
    <source>
        <dbReference type="ARBA" id="ARBA00022630"/>
    </source>
</evidence>
<dbReference type="PANTHER" id="PTHR42973">
    <property type="entry name" value="BINDING OXIDOREDUCTASE, PUTATIVE (AFU_ORTHOLOGUE AFUA_1G17690)-RELATED"/>
    <property type="match status" value="1"/>
</dbReference>
<evidence type="ECO:0000256" key="4">
    <source>
        <dbReference type="ARBA" id="ARBA00023002"/>
    </source>
</evidence>
<dbReference type="GO" id="GO:0071949">
    <property type="term" value="F:FAD binding"/>
    <property type="evidence" value="ECO:0007669"/>
    <property type="project" value="InterPro"/>
</dbReference>
<keyword evidence="4" id="KW-0560">Oxidoreductase</keyword>
<dbReference type="InterPro" id="IPR006094">
    <property type="entry name" value="Oxid_FAD_bind_N"/>
</dbReference>
<organism evidence="6 7">
    <name type="scientific">Cytospora mali</name>
    <name type="common">Apple Valsa canker fungus</name>
    <name type="synonym">Valsa mali</name>
    <dbReference type="NCBI Taxonomy" id="578113"/>
    <lineage>
        <taxon>Eukaryota</taxon>
        <taxon>Fungi</taxon>
        <taxon>Dikarya</taxon>
        <taxon>Ascomycota</taxon>
        <taxon>Pezizomycotina</taxon>
        <taxon>Sordariomycetes</taxon>
        <taxon>Sordariomycetidae</taxon>
        <taxon>Diaporthales</taxon>
        <taxon>Cytosporaceae</taxon>
        <taxon>Cytospora</taxon>
    </lineage>
</organism>